<dbReference type="SUPFAM" id="SSF51735">
    <property type="entry name" value="NAD(P)-binding Rossmann-fold domains"/>
    <property type="match status" value="1"/>
</dbReference>
<dbReference type="Gene3D" id="3.40.50.720">
    <property type="entry name" value="NAD(P)-binding Rossmann-like Domain"/>
    <property type="match status" value="1"/>
</dbReference>
<accession>A0A225CKH5</accession>
<organism evidence="7 8">
    <name type="scientific">Clavibacter tessellarius</name>
    <dbReference type="NCBI Taxonomy" id="31965"/>
    <lineage>
        <taxon>Bacteria</taxon>
        <taxon>Bacillati</taxon>
        <taxon>Actinomycetota</taxon>
        <taxon>Actinomycetes</taxon>
        <taxon>Micrococcales</taxon>
        <taxon>Microbacteriaceae</taxon>
        <taxon>Clavibacter</taxon>
    </lineage>
</organism>
<dbReference type="SUPFAM" id="SSF48179">
    <property type="entry name" value="6-phosphogluconate dehydrogenase C-terminal domain-like"/>
    <property type="match status" value="1"/>
</dbReference>
<name>A0A225CKH5_9MICO</name>
<dbReference type="AlphaFoldDB" id="A0A225CKH5"/>
<dbReference type="InterPro" id="IPR013328">
    <property type="entry name" value="6PGD_dom2"/>
</dbReference>
<comment type="pathway">
    <text evidence="1">Lipid metabolism; butanoate metabolism.</text>
</comment>
<comment type="similarity">
    <text evidence="2">Belongs to the 3-hydroxyacyl-CoA dehydrogenase family.</text>
</comment>
<dbReference type="InterPro" id="IPR022694">
    <property type="entry name" value="3-OHacyl-CoA_DH"/>
</dbReference>
<evidence type="ECO:0000256" key="1">
    <source>
        <dbReference type="ARBA" id="ARBA00005086"/>
    </source>
</evidence>
<feature type="domain" description="3-hydroxyacyl-CoA dehydrogenase NAD binding" evidence="6">
    <location>
        <begin position="6"/>
        <end position="186"/>
    </location>
</feature>
<keyword evidence="8" id="KW-1185">Reference proteome</keyword>
<protein>
    <recommendedName>
        <fullName evidence="9">3-hydroxybutyryl-CoA dehydrogenase</fullName>
    </recommendedName>
</protein>
<comment type="caution">
    <text evidence="7">The sequence shown here is derived from an EMBL/GenBank/DDBJ whole genome shotgun (WGS) entry which is preliminary data.</text>
</comment>
<evidence type="ECO:0000256" key="3">
    <source>
        <dbReference type="ARBA" id="ARBA00023002"/>
    </source>
</evidence>
<gene>
    <name evidence="7" type="ORF">B5P24_02210</name>
</gene>
<evidence type="ECO:0000313" key="7">
    <source>
        <dbReference type="EMBL" id="OQJ61924.1"/>
    </source>
</evidence>
<dbReference type="Pfam" id="PF00725">
    <property type="entry name" value="3HCDH"/>
    <property type="match status" value="1"/>
</dbReference>
<feature type="domain" description="3-hydroxyacyl-CoA dehydrogenase C-terminal" evidence="5">
    <location>
        <begin position="191"/>
        <end position="285"/>
    </location>
</feature>
<dbReference type="Gene3D" id="1.10.1040.10">
    <property type="entry name" value="N-(1-d-carboxylethyl)-l-norvaline Dehydrogenase, domain 2"/>
    <property type="match status" value="1"/>
</dbReference>
<dbReference type="RefSeq" id="WP_094126324.1">
    <property type="nucleotide sequence ID" value="NZ_CP040788.1"/>
</dbReference>
<evidence type="ECO:0008006" key="9">
    <source>
        <dbReference type="Google" id="ProtNLM"/>
    </source>
</evidence>
<dbReference type="Pfam" id="PF02737">
    <property type="entry name" value="3HCDH_N"/>
    <property type="match status" value="1"/>
</dbReference>
<proteinExistence type="inferred from homology"/>
<dbReference type="GO" id="GO:0070403">
    <property type="term" value="F:NAD+ binding"/>
    <property type="evidence" value="ECO:0007669"/>
    <property type="project" value="InterPro"/>
</dbReference>
<evidence type="ECO:0000256" key="4">
    <source>
        <dbReference type="PIRSR" id="PIRSR000105-1"/>
    </source>
</evidence>
<evidence type="ECO:0000256" key="2">
    <source>
        <dbReference type="ARBA" id="ARBA00009463"/>
    </source>
</evidence>
<dbReference type="Proteomes" id="UP000215316">
    <property type="component" value="Unassembled WGS sequence"/>
</dbReference>
<dbReference type="InterPro" id="IPR006108">
    <property type="entry name" value="3HC_DH_C"/>
</dbReference>
<feature type="site" description="Important for catalytic activity" evidence="4">
    <location>
        <position position="144"/>
    </location>
</feature>
<dbReference type="PANTHER" id="PTHR48075:SF5">
    <property type="entry name" value="3-HYDROXYBUTYRYL-COA DEHYDROGENASE"/>
    <property type="match status" value="1"/>
</dbReference>
<reference evidence="7" key="1">
    <citation type="submission" date="2017-08" db="EMBL/GenBank/DDBJ databases">
        <title>Genomes of multiple Clavibacter strains from different subspecies.</title>
        <authorList>
            <person name="Yuan X.-K."/>
            <person name="Li X.-S."/>
            <person name="Nie J."/>
            <person name="De Boer S.H."/>
        </authorList>
    </citation>
    <scope>NUCLEOTIDE SEQUENCE [LARGE SCALE GENOMIC DNA]</scope>
    <source>
        <strain evidence="7">ATCC 33566</strain>
    </source>
</reference>
<dbReference type="PIRSF" id="PIRSF000105">
    <property type="entry name" value="HCDH"/>
    <property type="match status" value="1"/>
</dbReference>
<sequence length="288" mass="31221">MPDIRSVAVLGIGTLGSQIAFHAAFHGRRVTAYDISETALDASRRRLAGLPAAYVDDAVPGATPSSTAAALASLRITTDLAEAVRDADLVIEAAPEVLSVKRELHHAVSRLARDDAIIATNSSYMLPSDLVDVVHLPGRFLALHFANRIWRYNTAEIMTSPSTDAAAVDAARRYAADTGMLTIVMQRERSGYVLNTMLAPFMRAAAELLVGGYADVETIDATWRTATGSPYGPFQIYDAIGLRNSYATARMSADPKVRAWAEYLHENYVRHGRTGVETGEGFYRYPSA</sequence>
<dbReference type="InterPro" id="IPR008927">
    <property type="entry name" value="6-PGluconate_DH-like_C_sf"/>
</dbReference>
<dbReference type="GO" id="GO:0006631">
    <property type="term" value="P:fatty acid metabolic process"/>
    <property type="evidence" value="ECO:0007669"/>
    <property type="project" value="InterPro"/>
</dbReference>
<evidence type="ECO:0000259" key="5">
    <source>
        <dbReference type="Pfam" id="PF00725"/>
    </source>
</evidence>
<dbReference type="InterPro" id="IPR006176">
    <property type="entry name" value="3-OHacyl-CoA_DH_NAD-bd"/>
</dbReference>
<keyword evidence="3" id="KW-0560">Oxidoreductase</keyword>
<dbReference type="GO" id="GO:0016616">
    <property type="term" value="F:oxidoreductase activity, acting on the CH-OH group of donors, NAD or NADP as acceptor"/>
    <property type="evidence" value="ECO:0007669"/>
    <property type="project" value="InterPro"/>
</dbReference>
<evidence type="ECO:0000259" key="6">
    <source>
        <dbReference type="Pfam" id="PF02737"/>
    </source>
</evidence>
<dbReference type="PANTHER" id="PTHR48075">
    <property type="entry name" value="3-HYDROXYACYL-COA DEHYDROGENASE FAMILY PROTEIN"/>
    <property type="match status" value="1"/>
</dbReference>
<dbReference type="NCBIfam" id="NF006143">
    <property type="entry name" value="PRK08293.1"/>
    <property type="match status" value="1"/>
</dbReference>
<dbReference type="EMBL" id="MZMQ01000001">
    <property type="protein sequence ID" value="OQJ61924.1"/>
    <property type="molecule type" value="Genomic_DNA"/>
</dbReference>
<dbReference type="InterPro" id="IPR036291">
    <property type="entry name" value="NAD(P)-bd_dom_sf"/>
</dbReference>
<evidence type="ECO:0000313" key="8">
    <source>
        <dbReference type="Proteomes" id="UP000215316"/>
    </source>
</evidence>
<dbReference type="OrthoDB" id="9771883at2"/>